<feature type="region of interest" description="Disordered" evidence="1">
    <location>
        <begin position="517"/>
        <end position="540"/>
    </location>
</feature>
<feature type="domain" description="Peptidase A1" evidence="4">
    <location>
        <begin position="56"/>
        <end position="444"/>
    </location>
</feature>
<keyword evidence="3" id="KW-0732">Signal</keyword>
<evidence type="ECO:0000256" key="3">
    <source>
        <dbReference type="SAM" id="SignalP"/>
    </source>
</evidence>
<sequence length="887" mass="96704">MRSIILGSYFFLVQLAQARDPSPVLLPSGGWYVVRSFFVAVDVNTQDRTGSDGNWSTISFSLGSNSQAIEVLVSTTLSEFWAIGPGGCLPTWLLKPKESLIPFYSGSVLNTLTEEPHCIAARGGIYNPQESSGWSPLGTWQLGLSYLGYDGNGNYGRDVISTQSPLSDDPYTMDGVLIATINTTNYLNGLFGLGITQSNFNGTVADSPLTQAVGTYGLIPSYSFGYTAGAYYRNTPVSLTLGGVETPRFKKHDNVFTLSQEDNLERPMVRGIQITPAEGQDVPSSWESQQPLLSQWNSSFFAIIDSSTPYLWLPDEACDQFAQALNLTYNSTFELYTISDDQYRNYTNDASFELTFVLSSFDDNDNFGDPYNVPGIVNITIPLRAFVGLLQYPFMPDTIQYGDPAIPYFMLRKAKNSGSYILGRSFLQESYLITKYDEGVFSIHQALFPDEPSTNSELTAIEQSDNSPYPPPYAEDEGGLSDGQVIGIGVGVGLGVFVVCAAILFVWLYIRRKRKRAAKGNDPPAEDQDLTPNSGSRSPKFPLIILFSKILGRNSSTQQAGDGTDDREKVAEAPDTQIHEMSAPLPVAELDGDDGMSWNDDTEMGTDSTHNMTAYEMARRKLEKQLQGPVPTYTPPADGTEIPAEKAIYQPDPTNGPPVALQLSPSASLKATQHGGTNTSSIPLPSPLTPGFDANGRPIEAPSPTTIPVSPTTDSISLPHSPLSPTSDHHTINSMAMGGTHSDREPHSSSKPSNELQQRAVQRTPIDPSKVVFLGALPKNTRFSRHAAPQILSDEDYQATDESSHRHGSVDTLGSNFTVDEERRSAEGSSRRLDQGTNGSSVNAMIEDPPQNPSTDQPGISQSRERINPGEDLVHVPQLAERRYSWE</sequence>
<dbReference type="PROSITE" id="PS51767">
    <property type="entry name" value="PEPTIDASE_A1"/>
    <property type="match status" value="1"/>
</dbReference>
<feature type="region of interest" description="Disordered" evidence="1">
    <location>
        <begin position="453"/>
        <end position="476"/>
    </location>
</feature>
<dbReference type="InterPro" id="IPR021109">
    <property type="entry name" value="Peptidase_aspartic_dom_sf"/>
</dbReference>
<gene>
    <name evidence="5" type="ORF">C2S_8803</name>
</gene>
<keyword evidence="2" id="KW-1133">Transmembrane helix</keyword>
<reference evidence="5" key="1">
    <citation type="submission" date="2019-05" db="EMBL/GenBank/DDBJ databases">
        <authorList>
            <person name="Piombo E."/>
        </authorList>
    </citation>
    <scope>NUCLEOTIDE SEQUENCE</scope>
    <source>
        <strain evidence="5">C2S</strain>
    </source>
</reference>
<feature type="chain" id="PRO_5040196911" description="Peptidase A1 domain-containing protein" evidence="3">
    <location>
        <begin position="19"/>
        <end position="887"/>
    </location>
</feature>
<organism evidence="5 6">
    <name type="scientific">Fusarium fujikuroi</name>
    <name type="common">Bakanae and foot rot disease fungus</name>
    <name type="synonym">Gibberella fujikuroi</name>
    <dbReference type="NCBI Taxonomy" id="5127"/>
    <lineage>
        <taxon>Eukaryota</taxon>
        <taxon>Fungi</taxon>
        <taxon>Dikarya</taxon>
        <taxon>Ascomycota</taxon>
        <taxon>Pezizomycotina</taxon>
        <taxon>Sordariomycetes</taxon>
        <taxon>Hypocreomycetidae</taxon>
        <taxon>Hypocreales</taxon>
        <taxon>Nectriaceae</taxon>
        <taxon>Fusarium</taxon>
        <taxon>Fusarium fujikuroi species complex</taxon>
    </lineage>
</organism>
<dbReference type="AlphaFoldDB" id="A0A9Q9RS12"/>
<feature type="compositionally biased region" description="Polar residues" evidence="1">
    <location>
        <begin position="668"/>
        <end position="678"/>
    </location>
</feature>
<feature type="signal peptide" evidence="3">
    <location>
        <begin position="1"/>
        <end position="18"/>
    </location>
</feature>
<feature type="compositionally biased region" description="Polar residues" evidence="1">
    <location>
        <begin position="453"/>
        <end position="467"/>
    </location>
</feature>
<feature type="transmembrane region" description="Helical" evidence="2">
    <location>
        <begin position="485"/>
        <end position="510"/>
    </location>
</feature>
<evidence type="ECO:0000256" key="2">
    <source>
        <dbReference type="SAM" id="Phobius"/>
    </source>
</evidence>
<name>A0A9Q9RS12_FUSFU</name>
<dbReference type="Proteomes" id="UP000760494">
    <property type="component" value="Unassembled WGS sequence"/>
</dbReference>
<proteinExistence type="predicted"/>
<dbReference type="InterPro" id="IPR033121">
    <property type="entry name" value="PEPTIDASE_A1"/>
</dbReference>
<feature type="compositionally biased region" description="Polar residues" evidence="1">
    <location>
        <begin position="749"/>
        <end position="761"/>
    </location>
</feature>
<evidence type="ECO:0000259" key="4">
    <source>
        <dbReference type="PROSITE" id="PS51767"/>
    </source>
</evidence>
<feature type="compositionally biased region" description="Low complexity" evidence="1">
    <location>
        <begin position="702"/>
        <end position="717"/>
    </location>
</feature>
<dbReference type="EMBL" id="CABFJX010000357">
    <property type="protein sequence ID" value="VTT72906.1"/>
    <property type="molecule type" value="Genomic_DNA"/>
</dbReference>
<comment type="caution">
    <text evidence="5">The sequence shown here is derived from an EMBL/GenBank/DDBJ whole genome shotgun (WGS) entry which is preliminary data.</text>
</comment>
<feature type="region of interest" description="Disordered" evidence="1">
    <location>
        <begin position="555"/>
        <end position="583"/>
    </location>
</feature>
<evidence type="ECO:0000256" key="1">
    <source>
        <dbReference type="SAM" id="MobiDB-lite"/>
    </source>
</evidence>
<keyword evidence="2" id="KW-0812">Transmembrane</keyword>
<feature type="region of interest" description="Disordered" evidence="1">
    <location>
        <begin position="668"/>
        <end position="767"/>
    </location>
</feature>
<feature type="compositionally biased region" description="Polar residues" evidence="1">
    <location>
        <begin position="853"/>
        <end position="862"/>
    </location>
</feature>
<feature type="compositionally biased region" description="Basic and acidic residues" evidence="1">
    <location>
        <begin position="863"/>
        <end position="887"/>
    </location>
</feature>
<accession>A0A9Q9RS12</accession>
<dbReference type="Pfam" id="PF00026">
    <property type="entry name" value="Asp"/>
    <property type="match status" value="1"/>
</dbReference>
<feature type="region of interest" description="Disordered" evidence="1">
    <location>
        <begin position="785"/>
        <end position="887"/>
    </location>
</feature>
<dbReference type="SUPFAM" id="SSF50630">
    <property type="entry name" value="Acid proteases"/>
    <property type="match status" value="1"/>
</dbReference>
<keyword evidence="2" id="KW-0472">Membrane</keyword>
<evidence type="ECO:0000313" key="5">
    <source>
        <dbReference type="EMBL" id="VTT72906.1"/>
    </source>
</evidence>
<feature type="compositionally biased region" description="Basic and acidic residues" evidence="1">
    <location>
        <begin position="820"/>
        <end position="834"/>
    </location>
</feature>
<protein>
    <recommendedName>
        <fullName evidence="4">Peptidase A1 domain-containing protein</fullName>
    </recommendedName>
</protein>
<evidence type="ECO:0000313" key="6">
    <source>
        <dbReference type="Proteomes" id="UP000760494"/>
    </source>
</evidence>
<dbReference type="Gene3D" id="2.40.70.10">
    <property type="entry name" value="Acid Proteases"/>
    <property type="match status" value="2"/>
</dbReference>